<dbReference type="Proteomes" id="UP000054270">
    <property type="component" value="Unassembled WGS sequence"/>
</dbReference>
<keyword evidence="5" id="KW-1185">Reference proteome</keyword>
<feature type="region of interest" description="Disordered" evidence="2">
    <location>
        <begin position="1"/>
        <end position="71"/>
    </location>
</feature>
<dbReference type="InterPro" id="IPR024224">
    <property type="entry name" value="DENND6"/>
</dbReference>
<evidence type="ECO:0000256" key="1">
    <source>
        <dbReference type="ARBA" id="ARBA00007159"/>
    </source>
</evidence>
<feature type="domain" description="UDENN" evidence="3">
    <location>
        <begin position="145"/>
        <end position="595"/>
    </location>
</feature>
<dbReference type="PANTHER" id="PTHR13677:SF0">
    <property type="entry name" value="LD41638P"/>
    <property type="match status" value="1"/>
</dbReference>
<reference evidence="5" key="1">
    <citation type="submission" date="2014-04" db="EMBL/GenBank/DDBJ databases">
        <title>Evolutionary Origins and Diversification of the Mycorrhizal Mutualists.</title>
        <authorList>
            <consortium name="DOE Joint Genome Institute"/>
            <consortium name="Mycorrhizal Genomics Consortium"/>
            <person name="Kohler A."/>
            <person name="Kuo A."/>
            <person name="Nagy L.G."/>
            <person name="Floudas D."/>
            <person name="Copeland A."/>
            <person name="Barry K.W."/>
            <person name="Cichocki N."/>
            <person name="Veneault-Fourrey C."/>
            <person name="LaButti K."/>
            <person name="Lindquist E.A."/>
            <person name="Lipzen A."/>
            <person name="Lundell T."/>
            <person name="Morin E."/>
            <person name="Murat C."/>
            <person name="Riley R."/>
            <person name="Ohm R."/>
            <person name="Sun H."/>
            <person name="Tunlid A."/>
            <person name="Henrissat B."/>
            <person name="Grigoriev I.V."/>
            <person name="Hibbett D.S."/>
            <person name="Martin F."/>
        </authorList>
    </citation>
    <scope>NUCLEOTIDE SEQUENCE [LARGE SCALE GENOMIC DNA]</scope>
    <source>
        <strain evidence="5">FD-334 SS-4</strain>
    </source>
</reference>
<evidence type="ECO:0000313" key="5">
    <source>
        <dbReference type="Proteomes" id="UP000054270"/>
    </source>
</evidence>
<proteinExistence type="inferred from homology"/>
<comment type="similarity">
    <text evidence="1">Belongs to the DENND6 family.</text>
</comment>
<evidence type="ECO:0000259" key="3">
    <source>
        <dbReference type="PROSITE" id="PS50211"/>
    </source>
</evidence>
<dbReference type="PROSITE" id="PS50211">
    <property type="entry name" value="DENN"/>
    <property type="match status" value="1"/>
</dbReference>
<dbReference type="OMA" id="ASMEANF"/>
<dbReference type="AlphaFoldDB" id="A0A0D2P965"/>
<accession>A0A0D2P965</accession>
<dbReference type="GO" id="GO:0055037">
    <property type="term" value="C:recycling endosome"/>
    <property type="evidence" value="ECO:0007669"/>
    <property type="project" value="TreeGrafter"/>
</dbReference>
<dbReference type="EMBL" id="KN817613">
    <property type="protein sequence ID" value="KJA16895.1"/>
    <property type="molecule type" value="Genomic_DNA"/>
</dbReference>
<evidence type="ECO:0000256" key="2">
    <source>
        <dbReference type="SAM" id="MobiDB-lite"/>
    </source>
</evidence>
<dbReference type="PANTHER" id="PTHR13677">
    <property type="entry name" value="LD41638P"/>
    <property type="match status" value="1"/>
</dbReference>
<organism evidence="4 5">
    <name type="scientific">Hypholoma sublateritium (strain FD-334 SS-4)</name>
    <dbReference type="NCBI Taxonomy" id="945553"/>
    <lineage>
        <taxon>Eukaryota</taxon>
        <taxon>Fungi</taxon>
        <taxon>Dikarya</taxon>
        <taxon>Basidiomycota</taxon>
        <taxon>Agaricomycotina</taxon>
        <taxon>Agaricomycetes</taxon>
        <taxon>Agaricomycetidae</taxon>
        <taxon>Agaricales</taxon>
        <taxon>Agaricineae</taxon>
        <taxon>Strophariaceae</taxon>
        <taxon>Hypholoma</taxon>
    </lineage>
</organism>
<sequence length="688" mass="75441">MAPRHPTVLNLDDAAYEEDIGDGSPYLAIPSSTSSRASSSTSFSDASSPRTLPTDDEYDIPIGSAMSPDVLDTPTNIKFSVQLPSPSSPSLATFSDRPFQIERAATLPDNLQTEKKRSTAREIQEELKALPRDNTSIANMRRWIMGIAVVEFDLDSGPVVEGIYPPLALLPAESQNIAFCAFPDSMQFDQGSQTHSFRVRESVAAKPLENRPATIDGFIYGFSHFIQRRDSSSKRGYSQRSLVILTQHQYPALYSALTSIFGPLFGQHGTPMLEAACHNIATWPDPTPGRTLELGFLGTVLHVEIPQSIDVLQVTGTSSFNEKYNPRLHVRILATTAPFIPPPLLLFEACLANLWSIWECLVLCEPILVFGPSPAETSQAIWWLRDLLRPIPLAGDVRPYFTMQDGHYTELVNRLPPKAGLLLGVTNPFFEKSCAHWPHVLSLGRRIPVANTPKQKTPVLGSSAGPAPGWKTRTHKRYISKDRVLLKKLEHAVRGDERAKIEASLALRTHFCSRSTQLIAPLARYLNSLIPSPTEVHHARKTSTLTPSLSSSAFPSPAASPMSTFSSPAFKSSSSKSRLASTSIPSSPAPTSTAALPSTRVPRSPYLGHRSLQLKPFNSDHFFASLKAHGSTLPFKSAAKRTQFYERWLKSPAFGTWLAQQENIVQTVLNDSPLIPPASIIGTPSLRG</sequence>
<feature type="compositionally biased region" description="Low complexity" evidence="2">
    <location>
        <begin position="30"/>
        <end position="50"/>
    </location>
</feature>
<feature type="region of interest" description="Disordered" evidence="2">
    <location>
        <begin position="578"/>
        <end position="602"/>
    </location>
</feature>
<name>A0A0D2P965_HYPSF</name>
<gene>
    <name evidence="4" type="ORF">HYPSUDRAFT_192720</name>
</gene>
<dbReference type="OrthoDB" id="10265409at2759"/>
<dbReference type="GO" id="GO:0005085">
    <property type="term" value="F:guanyl-nucleotide exchange factor activity"/>
    <property type="evidence" value="ECO:0007669"/>
    <property type="project" value="InterPro"/>
</dbReference>
<feature type="compositionally biased region" description="Low complexity" evidence="2">
    <location>
        <begin position="578"/>
        <end position="599"/>
    </location>
</feature>
<protein>
    <recommendedName>
        <fullName evidence="3">UDENN domain-containing protein</fullName>
    </recommendedName>
</protein>
<evidence type="ECO:0000313" key="4">
    <source>
        <dbReference type="EMBL" id="KJA16895.1"/>
    </source>
</evidence>
<dbReference type="InterPro" id="IPR037516">
    <property type="entry name" value="Tripartite_DENN"/>
</dbReference>